<evidence type="ECO:0000256" key="7">
    <source>
        <dbReference type="HAMAP-Rule" id="MF_01147"/>
    </source>
</evidence>
<comment type="caution">
    <text evidence="8">The sequence shown here is derived from an EMBL/GenBank/DDBJ whole genome shotgun (WGS) entry which is preliminary data.</text>
</comment>
<dbReference type="InterPro" id="IPR001640">
    <property type="entry name" value="Lgt"/>
</dbReference>
<evidence type="ECO:0000256" key="3">
    <source>
        <dbReference type="ARBA" id="ARBA00022679"/>
    </source>
</evidence>
<feature type="transmembrane region" description="Helical" evidence="7">
    <location>
        <begin position="53"/>
        <end position="74"/>
    </location>
</feature>
<organism evidence="8 9">
    <name type="scientific">Thiohalorhabdus methylotrophus</name>
    <dbReference type="NCBI Taxonomy" id="3242694"/>
    <lineage>
        <taxon>Bacteria</taxon>
        <taxon>Pseudomonadati</taxon>
        <taxon>Pseudomonadota</taxon>
        <taxon>Gammaproteobacteria</taxon>
        <taxon>Thiohalorhabdales</taxon>
        <taxon>Thiohalorhabdaceae</taxon>
        <taxon>Thiohalorhabdus</taxon>
    </lineage>
</organism>
<name>A0ABV4TYG5_9GAMM</name>
<evidence type="ECO:0000313" key="9">
    <source>
        <dbReference type="Proteomes" id="UP001575181"/>
    </source>
</evidence>
<proteinExistence type="inferred from homology"/>
<reference evidence="8 9" key="1">
    <citation type="submission" date="2024-08" db="EMBL/GenBank/DDBJ databases">
        <title>Whole-genome sequencing of halo(alkali)philic microorganisms from hypersaline lakes.</title>
        <authorList>
            <person name="Sorokin D.Y."/>
            <person name="Merkel A.Y."/>
            <person name="Messina E."/>
            <person name="Yakimov M."/>
        </authorList>
    </citation>
    <scope>NUCLEOTIDE SEQUENCE [LARGE SCALE GENOMIC DNA]</scope>
    <source>
        <strain evidence="8 9">Cl-TMA</strain>
    </source>
</reference>
<sequence length="266" mass="29481">MLVYPRIDPVAIEIGPVAVHWYGLMYAVAFILGWVILQRRRDRIGVGAQEVDDLAFACILGVVLGGRLGYVLFYNLDFYLSHPLAMLAVWDGGMSFHGGLIGVVLAVIWFARRHNRPILAVGDFLTPVVPIGLGLGRLGNFINGELWGRPADPALPWAMIFPHVDRIPRHPSQIYEVLLEGLVLFVVVWVYARRPRRNGRVFGLFLLLYGVFRFGVEYFRAPDPQLGTLALGFSMGQWLSLPMVLAGAWLLVAPPGSAEAKAYGSD</sequence>
<dbReference type="EMBL" id="JBGUAW010000006">
    <property type="protein sequence ID" value="MFA9461135.1"/>
    <property type="molecule type" value="Genomic_DNA"/>
</dbReference>
<dbReference type="GO" id="GO:0008961">
    <property type="term" value="F:phosphatidylglycerol-prolipoprotein diacylglyceryl transferase activity"/>
    <property type="evidence" value="ECO:0007669"/>
    <property type="project" value="UniProtKB-EC"/>
</dbReference>
<evidence type="ECO:0000256" key="1">
    <source>
        <dbReference type="ARBA" id="ARBA00007150"/>
    </source>
</evidence>
<keyword evidence="2 7" id="KW-1003">Cell membrane</keyword>
<accession>A0ABV4TYG5</accession>
<dbReference type="PANTHER" id="PTHR30589">
    <property type="entry name" value="PROLIPOPROTEIN DIACYLGLYCERYL TRANSFERASE"/>
    <property type="match status" value="1"/>
</dbReference>
<feature type="transmembrane region" description="Helical" evidence="7">
    <location>
        <begin position="199"/>
        <end position="216"/>
    </location>
</feature>
<evidence type="ECO:0000256" key="5">
    <source>
        <dbReference type="ARBA" id="ARBA00022989"/>
    </source>
</evidence>
<feature type="transmembrane region" description="Helical" evidence="7">
    <location>
        <begin position="118"/>
        <end position="138"/>
    </location>
</feature>
<feature type="transmembrane region" description="Helical" evidence="7">
    <location>
        <begin position="174"/>
        <end position="192"/>
    </location>
</feature>
<comment type="similarity">
    <text evidence="1 7">Belongs to the Lgt family.</text>
</comment>
<gene>
    <name evidence="7 8" type="primary">lgt</name>
    <name evidence="8" type="ORF">ACERLL_09895</name>
</gene>
<dbReference type="EC" id="2.5.1.145" evidence="7"/>
<keyword evidence="9" id="KW-1185">Reference proteome</keyword>
<comment type="pathway">
    <text evidence="7">Protein modification; lipoprotein biosynthesis (diacylglyceryl transfer).</text>
</comment>
<keyword evidence="4 7" id="KW-0812">Transmembrane</keyword>
<dbReference type="PANTHER" id="PTHR30589:SF0">
    <property type="entry name" value="PHOSPHATIDYLGLYCEROL--PROLIPOPROTEIN DIACYLGLYCERYL TRANSFERASE"/>
    <property type="match status" value="1"/>
</dbReference>
<feature type="binding site" evidence="7">
    <location>
        <position position="137"/>
    </location>
    <ligand>
        <name>a 1,2-diacyl-sn-glycero-3-phospho-(1'-sn-glycerol)</name>
        <dbReference type="ChEBI" id="CHEBI:64716"/>
    </ligand>
</feature>
<feature type="transmembrane region" description="Helical" evidence="7">
    <location>
        <begin position="228"/>
        <end position="252"/>
    </location>
</feature>
<evidence type="ECO:0000256" key="2">
    <source>
        <dbReference type="ARBA" id="ARBA00022475"/>
    </source>
</evidence>
<dbReference type="Pfam" id="PF01790">
    <property type="entry name" value="LGT"/>
    <property type="match status" value="1"/>
</dbReference>
<dbReference type="HAMAP" id="MF_01147">
    <property type="entry name" value="Lgt"/>
    <property type="match status" value="1"/>
</dbReference>
<dbReference type="NCBIfam" id="TIGR00544">
    <property type="entry name" value="lgt"/>
    <property type="match status" value="1"/>
</dbReference>
<keyword evidence="6 7" id="KW-0472">Membrane</keyword>
<comment type="catalytic activity">
    <reaction evidence="7">
        <text>L-cysteinyl-[prolipoprotein] + a 1,2-diacyl-sn-glycero-3-phospho-(1'-sn-glycerol) = an S-1,2-diacyl-sn-glyceryl-L-cysteinyl-[prolipoprotein] + sn-glycerol 1-phosphate + H(+)</text>
        <dbReference type="Rhea" id="RHEA:56712"/>
        <dbReference type="Rhea" id="RHEA-COMP:14679"/>
        <dbReference type="Rhea" id="RHEA-COMP:14680"/>
        <dbReference type="ChEBI" id="CHEBI:15378"/>
        <dbReference type="ChEBI" id="CHEBI:29950"/>
        <dbReference type="ChEBI" id="CHEBI:57685"/>
        <dbReference type="ChEBI" id="CHEBI:64716"/>
        <dbReference type="ChEBI" id="CHEBI:140658"/>
        <dbReference type="EC" id="2.5.1.145"/>
    </reaction>
</comment>
<feature type="transmembrane region" description="Helical" evidence="7">
    <location>
        <begin position="94"/>
        <end position="111"/>
    </location>
</feature>
<dbReference type="RefSeq" id="WP_373655921.1">
    <property type="nucleotide sequence ID" value="NZ_JBGUAW010000006.1"/>
</dbReference>
<keyword evidence="3 7" id="KW-0808">Transferase</keyword>
<evidence type="ECO:0000256" key="6">
    <source>
        <dbReference type="ARBA" id="ARBA00023136"/>
    </source>
</evidence>
<protein>
    <recommendedName>
        <fullName evidence="7">Phosphatidylglycerol--prolipoprotein diacylglyceryl transferase</fullName>
        <ecNumber evidence="7">2.5.1.145</ecNumber>
    </recommendedName>
</protein>
<keyword evidence="5 7" id="KW-1133">Transmembrane helix</keyword>
<feature type="transmembrane region" description="Helical" evidence="7">
    <location>
        <begin position="20"/>
        <end position="37"/>
    </location>
</feature>
<evidence type="ECO:0000256" key="4">
    <source>
        <dbReference type="ARBA" id="ARBA00022692"/>
    </source>
</evidence>
<evidence type="ECO:0000313" key="8">
    <source>
        <dbReference type="EMBL" id="MFA9461135.1"/>
    </source>
</evidence>
<comment type="function">
    <text evidence="7">Catalyzes the transfer of the diacylglyceryl group from phosphatidylglycerol to the sulfhydryl group of the N-terminal cysteine of a prolipoprotein, the first step in the formation of mature lipoproteins.</text>
</comment>
<dbReference type="Proteomes" id="UP001575181">
    <property type="component" value="Unassembled WGS sequence"/>
</dbReference>
<dbReference type="PROSITE" id="PS01311">
    <property type="entry name" value="LGT"/>
    <property type="match status" value="1"/>
</dbReference>
<comment type="subcellular location">
    <subcellularLocation>
        <location evidence="7">Cell membrane</location>
        <topology evidence="7">Multi-pass membrane protein</topology>
    </subcellularLocation>
</comment>